<sequence>MAPKLNRKCQKRISVFFEKYKYVCLITVPKFRNKFLRRYEKKQQDIYVCLHYTVIENKGRHSIHTHKKVP</sequence>
<protein>
    <submittedName>
        <fullName evidence="1">Uncharacterized protein</fullName>
    </submittedName>
</protein>
<accession>H2Y366</accession>
<reference evidence="1" key="4">
    <citation type="submission" date="2025-09" db="UniProtKB">
        <authorList>
            <consortium name="Ensembl"/>
        </authorList>
    </citation>
    <scope>IDENTIFICATION</scope>
</reference>
<reference evidence="2" key="1">
    <citation type="journal article" date="2002" name="Science">
        <title>The draft genome of Ciona intestinalis: insights into chordate and vertebrate origins.</title>
        <authorList>
            <person name="Dehal P."/>
            <person name="Satou Y."/>
            <person name="Campbell R.K."/>
            <person name="Chapman J."/>
            <person name="Degnan B."/>
            <person name="De Tomaso A."/>
            <person name="Davidson B."/>
            <person name="Di Gregorio A."/>
            <person name="Gelpke M."/>
            <person name="Goodstein D.M."/>
            <person name="Harafuji N."/>
            <person name="Hastings K.E."/>
            <person name="Ho I."/>
            <person name="Hotta K."/>
            <person name="Huang W."/>
            <person name="Kawashima T."/>
            <person name="Lemaire P."/>
            <person name="Martinez D."/>
            <person name="Meinertzhagen I.A."/>
            <person name="Necula S."/>
            <person name="Nonaka M."/>
            <person name="Putnam N."/>
            <person name="Rash S."/>
            <person name="Saiga H."/>
            <person name="Satake M."/>
            <person name="Terry A."/>
            <person name="Yamada L."/>
            <person name="Wang H.G."/>
            <person name="Awazu S."/>
            <person name="Azumi K."/>
            <person name="Boore J."/>
            <person name="Branno M."/>
            <person name="Chin-Bow S."/>
            <person name="DeSantis R."/>
            <person name="Doyle S."/>
            <person name="Francino P."/>
            <person name="Keys D.N."/>
            <person name="Haga S."/>
            <person name="Hayashi H."/>
            <person name="Hino K."/>
            <person name="Imai K.S."/>
            <person name="Inaba K."/>
            <person name="Kano S."/>
            <person name="Kobayashi K."/>
            <person name="Kobayashi M."/>
            <person name="Lee B.I."/>
            <person name="Makabe K.W."/>
            <person name="Manohar C."/>
            <person name="Matassi G."/>
            <person name="Medina M."/>
            <person name="Mochizuki Y."/>
            <person name="Mount S."/>
            <person name="Morishita T."/>
            <person name="Miura S."/>
            <person name="Nakayama A."/>
            <person name="Nishizaka S."/>
            <person name="Nomoto H."/>
            <person name="Ohta F."/>
            <person name="Oishi K."/>
            <person name="Rigoutsos I."/>
            <person name="Sano M."/>
            <person name="Sasaki A."/>
            <person name="Sasakura Y."/>
            <person name="Shoguchi E."/>
            <person name="Shin-i T."/>
            <person name="Spagnuolo A."/>
            <person name="Stainier D."/>
            <person name="Suzuki M.M."/>
            <person name="Tassy O."/>
            <person name="Takatori N."/>
            <person name="Tokuoka M."/>
            <person name="Yagi K."/>
            <person name="Yoshizaki F."/>
            <person name="Wada S."/>
            <person name="Zhang C."/>
            <person name="Hyatt P.D."/>
            <person name="Larimer F."/>
            <person name="Detter C."/>
            <person name="Doggett N."/>
            <person name="Glavina T."/>
            <person name="Hawkins T."/>
            <person name="Richardson P."/>
            <person name="Lucas S."/>
            <person name="Kohara Y."/>
            <person name="Levine M."/>
            <person name="Satoh N."/>
            <person name="Rokhsar D.S."/>
        </authorList>
    </citation>
    <scope>NUCLEOTIDE SEQUENCE [LARGE SCALE GENOMIC DNA]</scope>
</reference>
<dbReference type="Ensembl" id="ENSCINT00000032348.1">
    <property type="protein sequence ID" value="ENSCINP00000036351.1"/>
    <property type="gene ID" value="ENSCING00000018446.1"/>
</dbReference>
<reference evidence="1" key="3">
    <citation type="submission" date="2025-08" db="UniProtKB">
        <authorList>
            <consortium name="Ensembl"/>
        </authorList>
    </citation>
    <scope>IDENTIFICATION</scope>
</reference>
<keyword evidence="2" id="KW-1185">Reference proteome</keyword>
<dbReference type="HOGENOM" id="CLU_2757038_0_0_1"/>
<dbReference type="Proteomes" id="UP000008144">
    <property type="component" value="Chromosome 13"/>
</dbReference>
<evidence type="ECO:0000313" key="1">
    <source>
        <dbReference type="Ensembl" id="ENSCINP00000036351.1"/>
    </source>
</evidence>
<proteinExistence type="predicted"/>
<dbReference type="AlphaFoldDB" id="H2Y366"/>
<evidence type="ECO:0000313" key="2">
    <source>
        <dbReference type="Proteomes" id="UP000008144"/>
    </source>
</evidence>
<dbReference type="InParanoid" id="H2Y366"/>
<name>H2Y366_CIOIN</name>
<dbReference type="EMBL" id="EAAA01001089">
    <property type="status" value="NOT_ANNOTATED_CDS"/>
    <property type="molecule type" value="Genomic_DNA"/>
</dbReference>
<organism evidence="1 2">
    <name type="scientific">Ciona intestinalis</name>
    <name type="common">Transparent sea squirt</name>
    <name type="synonym">Ascidia intestinalis</name>
    <dbReference type="NCBI Taxonomy" id="7719"/>
    <lineage>
        <taxon>Eukaryota</taxon>
        <taxon>Metazoa</taxon>
        <taxon>Chordata</taxon>
        <taxon>Tunicata</taxon>
        <taxon>Ascidiacea</taxon>
        <taxon>Phlebobranchia</taxon>
        <taxon>Cionidae</taxon>
        <taxon>Ciona</taxon>
    </lineage>
</organism>
<reference evidence="1" key="2">
    <citation type="journal article" date="2008" name="Genome Biol.">
        <title>Improved genome assembly and evidence-based global gene model set for the chordate Ciona intestinalis: new insight into intron and operon populations.</title>
        <authorList>
            <person name="Satou Y."/>
            <person name="Mineta K."/>
            <person name="Ogasawara M."/>
            <person name="Sasakura Y."/>
            <person name="Shoguchi E."/>
            <person name="Ueno K."/>
            <person name="Yamada L."/>
            <person name="Matsumoto J."/>
            <person name="Wasserscheid J."/>
            <person name="Dewar K."/>
            <person name="Wiley G.B."/>
            <person name="Macmil S.L."/>
            <person name="Roe B.A."/>
            <person name="Zeller R.W."/>
            <person name="Hastings K.E."/>
            <person name="Lemaire P."/>
            <person name="Lindquist E."/>
            <person name="Endo T."/>
            <person name="Hotta K."/>
            <person name="Inaba K."/>
        </authorList>
    </citation>
    <scope>NUCLEOTIDE SEQUENCE [LARGE SCALE GENOMIC DNA]</scope>
    <source>
        <strain evidence="1">wild type</strain>
    </source>
</reference>